<dbReference type="Gene3D" id="1.10.260.40">
    <property type="entry name" value="lambda repressor-like DNA-binding domains"/>
    <property type="match status" value="1"/>
</dbReference>
<dbReference type="PANTHER" id="PTHR30146:SF149">
    <property type="entry name" value="HTH-TYPE TRANSCRIPTIONAL REGULATOR EBGR"/>
    <property type="match status" value="1"/>
</dbReference>
<dbReference type="Proteomes" id="UP000012283">
    <property type="component" value="Unassembled WGS sequence"/>
</dbReference>
<dbReference type="SMART" id="SM00354">
    <property type="entry name" value="HTH_LACI"/>
    <property type="match status" value="1"/>
</dbReference>
<evidence type="ECO:0000313" key="5">
    <source>
        <dbReference type="EMBL" id="ENH97776.1"/>
    </source>
</evidence>
<dbReference type="CDD" id="cd01392">
    <property type="entry name" value="HTH_LacI"/>
    <property type="match status" value="1"/>
</dbReference>
<dbReference type="PROSITE" id="PS50932">
    <property type="entry name" value="HTH_LACI_2"/>
    <property type="match status" value="1"/>
</dbReference>
<dbReference type="InterPro" id="IPR000843">
    <property type="entry name" value="HTH_LacI"/>
</dbReference>
<keyword evidence="2" id="KW-0238">DNA-binding</keyword>
<gene>
    <name evidence="5" type="ORF">J416_03776</name>
</gene>
<dbReference type="GO" id="GO:0000976">
    <property type="term" value="F:transcription cis-regulatory region binding"/>
    <property type="evidence" value="ECO:0007669"/>
    <property type="project" value="TreeGrafter"/>
</dbReference>
<dbReference type="Pfam" id="PF13377">
    <property type="entry name" value="Peripla_BP_3"/>
    <property type="match status" value="1"/>
</dbReference>
<dbReference type="PRINTS" id="PR00036">
    <property type="entry name" value="HTHLACI"/>
</dbReference>
<evidence type="ECO:0000259" key="4">
    <source>
        <dbReference type="PROSITE" id="PS50932"/>
    </source>
</evidence>
<dbReference type="PATRIC" id="fig|1308866.3.peg.765"/>
<dbReference type="OrthoDB" id="43195at2"/>
<keyword evidence="6" id="KW-1185">Reference proteome</keyword>
<dbReference type="InterPro" id="IPR046335">
    <property type="entry name" value="LacI/GalR-like_sensor"/>
</dbReference>
<evidence type="ECO:0000256" key="2">
    <source>
        <dbReference type="ARBA" id="ARBA00023125"/>
    </source>
</evidence>
<dbReference type="Pfam" id="PF00356">
    <property type="entry name" value="LacI"/>
    <property type="match status" value="1"/>
</dbReference>
<evidence type="ECO:0000256" key="3">
    <source>
        <dbReference type="ARBA" id="ARBA00023163"/>
    </source>
</evidence>
<feature type="domain" description="HTH lacI-type" evidence="4">
    <location>
        <begin position="2"/>
        <end position="54"/>
    </location>
</feature>
<dbReference type="InterPro" id="IPR028082">
    <property type="entry name" value="Peripla_BP_I"/>
</dbReference>
<dbReference type="PROSITE" id="PS00356">
    <property type="entry name" value="HTH_LACI_1"/>
    <property type="match status" value="1"/>
</dbReference>
<proteinExistence type="predicted"/>
<dbReference type="SUPFAM" id="SSF47413">
    <property type="entry name" value="lambda repressor-like DNA-binding domains"/>
    <property type="match status" value="1"/>
</dbReference>
<keyword evidence="3" id="KW-0804">Transcription</keyword>
<sequence>MTTIKDIADKSNVSPATVSRVLNNDESLSVAEETRQRILDVANSLDYKTMSVRKKQIDKKNVTYKVGIFLCQSLEEELSDPYFLSIRQGVEHQCKELGMECTEIYRIFNVELSKINEELDGLIVIGKIDTEVIKQLSEKIKHFVYVDYSPNEHLYDSVTFDFKNATNLALDHLFQLGYKRIGYIGGHQAEHTKGMKRKFEDDRYIYYKQTMQQLNQYNPDHEFIGEFTMSEGYRLMTEAIQQGNLPEAFFIASDPMAIGALRALQERHIKVPDDIAIVSFDDVEMAKFASCPLSTVHIPTELMGRTGVKLLMDRLKGRETPLKVTVPTSFVQRESCGANK</sequence>
<dbReference type="InterPro" id="IPR010982">
    <property type="entry name" value="Lambda_DNA-bd_dom_sf"/>
</dbReference>
<dbReference type="EMBL" id="APML01000015">
    <property type="protein sequence ID" value="ENH97776.1"/>
    <property type="molecule type" value="Genomic_DNA"/>
</dbReference>
<name>N4WXF2_9BACI</name>
<reference evidence="5 6" key="1">
    <citation type="submission" date="2013-03" db="EMBL/GenBank/DDBJ databases">
        <title>Draft genome sequence of Gracibacillus halophilus YIM-C55.5, a moderately halophilic and thermophilic organism from the Xiaochaidamu salt lake.</title>
        <authorList>
            <person name="Sugumar T."/>
            <person name="Polireddy D.R."/>
            <person name="Antony A."/>
            <person name="Madhava Y.R."/>
            <person name="Sivakumar N."/>
        </authorList>
    </citation>
    <scope>NUCLEOTIDE SEQUENCE [LARGE SCALE GENOMIC DNA]</scope>
    <source>
        <strain evidence="5 6">YIM-C55.5</strain>
    </source>
</reference>
<dbReference type="eggNOG" id="COG1609">
    <property type="taxonomic scope" value="Bacteria"/>
</dbReference>
<keyword evidence="1" id="KW-0805">Transcription regulation</keyword>
<accession>N4WXF2</accession>
<protein>
    <submittedName>
        <fullName evidence="5">HTH-type transcriptional regulator msmR</fullName>
    </submittedName>
</protein>
<dbReference type="Gene3D" id="3.40.50.2300">
    <property type="match status" value="2"/>
</dbReference>
<dbReference type="STRING" id="1308866.J416_03776"/>
<dbReference type="SUPFAM" id="SSF53822">
    <property type="entry name" value="Periplasmic binding protein-like I"/>
    <property type="match status" value="1"/>
</dbReference>
<organism evidence="5 6">
    <name type="scientific">Gracilibacillus halophilus YIM-C55.5</name>
    <dbReference type="NCBI Taxonomy" id="1308866"/>
    <lineage>
        <taxon>Bacteria</taxon>
        <taxon>Bacillati</taxon>
        <taxon>Bacillota</taxon>
        <taxon>Bacilli</taxon>
        <taxon>Bacillales</taxon>
        <taxon>Bacillaceae</taxon>
        <taxon>Gracilibacillus</taxon>
    </lineage>
</organism>
<dbReference type="AlphaFoldDB" id="N4WXF2"/>
<comment type="caution">
    <text evidence="5">The sequence shown here is derived from an EMBL/GenBank/DDBJ whole genome shotgun (WGS) entry which is preliminary data.</text>
</comment>
<evidence type="ECO:0000256" key="1">
    <source>
        <dbReference type="ARBA" id="ARBA00023015"/>
    </source>
</evidence>
<evidence type="ECO:0000313" key="6">
    <source>
        <dbReference type="Proteomes" id="UP000012283"/>
    </source>
</evidence>
<dbReference type="RefSeq" id="WP_003465027.1">
    <property type="nucleotide sequence ID" value="NZ_APML01000015.1"/>
</dbReference>
<dbReference type="GO" id="GO:0003700">
    <property type="term" value="F:DNA-binding transcription factor activity"/>
    <property type="evidence" value="ECO:0007669"/>
    <property type="project" value="TreeGrafter"/>
</dbReference>
<dbReference type="PANTHER" id="PTHR30146">
    <property type="entry name" value="LACI-RELATED TRANSCRIPTIONAL REPRESSOR"/>
    <property type="match status" value="1"/>
</dbReference>
<dbReference type="CDD" id="cd01544">
    <property type="entry name" value="PBP1_GalR"/>
    <property type="match status" value="1"/>
</dbReference>